<comment type="caution">
    <text evidence="12">The sequence shown here is derived from an EMBL/GenBank/DDBJ whole genome shotgun (WGS) entry which is preliminary data.</text>
</comment>
<evidence type="ECO:0000256" key="1">
    <source>
        <dbReference type="ARBA" id="ARBA00004286"/>
    </source>
</evidence>
<feature type="region of interest" description="Disordered" evidence="8">
    <location>
        <begin position="1"/>
        <end position="895"/>
    </location>
</feature>
<dbReference type="PANTHER" id="PTHR46223">
    <property type="entry name" value="HISTONE-LYSINE N-METHYLTRANSFERASE SUV39H"/>
    <property type="match status" value="1"/>
</dbReference>
<feature type="compositionally biased region" description="Low complexity" evidence="8">
    <location>
        <begin position="1232"/>
        <end position="1252"/>
    </location>
</feature>
<feature type="compositionally biased region" description="Pro residues" evidence="8">
    <location>
        <begin position="723"/>
        <end position="733"/>
    </location>
</feature>
<feature type="compositionally biased region" description="Low complexity" evidence="8">
    <location>
        <begin position="558"/>
        <end position="576"/>
    </location>
</feature>
<feature type="compositionally biased region" description="Low complexity" evidence="8">
    <location>
        <begin position="626"/>
        <end position="638"/>
    </location>
</feature>
<dbReference type="PROSITE" id="PS50867">
    <property type="entry name" value="PRE_SET"/>
    <property type="match status" value="1"/>
</dbReference>
<dbReference type="InParanoid" id="A0A409XXG4"/>
<keyword evidence="2" id="KW-0158">Chromosome</keyword>
<dbReference type="InterPro" id="IPR046341">
    <property type="entry name" value="SET_dom_sf"/>
</dbReference>
<evidence type="ECO:0000259" key="11">
    <source>
        <dbReference type="PROSITE" id="PS50868"/>
    </source>
</evidence>
<evidence type="ECO:0000313" key="13">
    <source>
        <dbReference type="Proteomes" id="UP000284706"/>
    </source>
</evidence>
<feature type="compositionally biased region" description="Pro residues" evidence="8">
    <location>
        <begin position="468"/>
        <end position="477"/>
    </location>
</feature>
<feature type="region of interest" description="Disordered" evidence="8">
    <location>
        <begin position="1206"/>
        <end position="1252"/>
    </location>
</feature>
<evidence type="ECO:0000256" key="2">
    <source>
        <dbReference type="ARBA" id="ARBA00022454"/>
    </source>
</evidence>
<proteinExistence type="predicted"/>
<feature type="compositionally biased region" description="Acidic residues" evidence="8">
    <location>
        <begin position="697"/>
        <end position="706"/>
    </location>
</feature>
<evidence type="ECO:0000256" key="8">
    <source>
        <dbReference type="SAM" id="MobiDB-lite"/>
    </source>
</evidence>
<feature type="compositionally biased region" description="Basic and acidic residues" evidence="8">
    <location>
        <begin position="238"/>
        <end position="247"/>
    </location>
</feature>
<evidence type="ECO:0000259" key="10">
    <source>
        <dbReference type="PROSITE" id="PS50867"/>
    </source>
</evidence>
<evidence type="ECO:0000313" key="12">
    <source>
        <dbReference type="EMBL" id="PPQ95411.1"/>
    </source>
</evidence>
<keyword evidence="4" id="KW-0808">Transferase</keyword>
<feature type="compositionally biased region" description="Basic and acidic residues" evidence="8">
    <location>
        <begin position="28"/>
        <end position="64"/>
    </location>
</feature>
<evidence type="ECO:0000256" key="6">
    <source>
        <dbReference type="ARBA" id="ARBA00022723"/>
    </source>
</evidence>
<dbReference type="PANTHER" id="PTHR46223:SF3">
    <property type="entry name" value="HISTONE-LYSINE N-METHYLTRANSFERASE SET-23"/>
    <property type="match status" value="1"/>
</dbReference>
<feature type="region of interest" description="Disordered" evidence="8">
    <location>
        <begin position="1071"/>
        <end position="1192"/>
    </location>
</feature>
<dbReference type="PROSITE" id="PS50280">
    <property type="entry name" value="SET"/>
    <property type="match status" value="1"/>
</dbReference>
<dbReference type="SMART" id="SM00468">
    <property type="entry name" value="PreSET"/>
    <property type="match status" value="1"/>
</dbReference>
<organism evidence="12 13">
    <name type="scientific">Gymnopilus dilepis</name>
    <dbReference type="NCBI Taxonomy" id="231916"/>
    <lineage>
        <taxon>Eukaryota</taxon>
        <taxon>Fungi</taxon>
        <taxon>Dikarya</taxon>
        <taxon>Basidiomycota</taxon>
        <taxon>Agaricomycotina</taxon>
        <taxon>Agaricomycetes</taxon>
        <taxon>Agaricomycetidae</taxon>
        <taxon>Agaricales</taxon>
        <taxon>Agaricineae</taxon>
        <taxon>Hymenogastraceae</taxon>
        <taxon>Gymnopilus</taxon>
    </lineage>
</organism>
<accession>A0A409XXG4</accession>
<feature type="compositionally biased region" description="Low complexity" evidence="8">
    <location>
        <begin position="832"/>
        <end position="845"/>
    </location>
</feature>
<dbReference type="GO" id="GO:0032259">
    <property type="term" value="P:methylation"/>
    <property type="evidence" value="ECO:0007669"/>
    <property type="project" value="UniProtKB-KW"/>
</dbReference>
<feature type="compositionally biased region" description="Low complexity" evidence="8">
    <location>
        <begin position="343"/>
        <end position="384"/>
    </location>
</feature>
<dbReference type="Pfam" id="PF00856">
    <property type="entry name" value="SET"/>
    <property type="match status" value="1"/>
</dbReference>
<feature type="compositionally biased region" description="Polar residues" evidence="8">
    <location>
        <begin position="595"/>
        <end position="605"/>
    </location>
</feature>
<protein>
    <recommendedName>
        <fullName evidence="14">SET domain-containing protein</fullName>
    </recommendedName>
</protein>
<feature type="compositionally biased region" description="Low complexity" evidence="8">
    <location>
        <begin position="915"/>
        <end position="926"/>
    </location>
</feature>
<dbReference type="SMART" id="SM00317">
    <property type="entry name" value="SET"/>
    <property type="match status" value="1"/>
</dbReference>
<feature type="compositionally biased region" description="Low complexity" evidence="8">
    <location>
        <begin position="318"/>
        <end position="329"/>
    </location>
</feature>
<dbReference type="SUPFAM" id="SSF82199">
    <property type="entry name" value="SET domain"/>
    <property type="match status" value="1"/>
</dbReference>
<keyword evidence="3" id="KW-0489">Methyltransferase</keyword>
<dbReference type="Pfam" id="PF05033">
    <property type="entry name" value="Pre-SET"/>
    <property type="match status" value="1"/>
</dbReference>
<keyword evidence="13" id="KW-1185">Reference proteome</keyword>
<evidence type="ECO:0000256" key="5">
    <source>
        <dbReference type="ARBA" id="ARBA00022691"/>
    </source>
</evidence>
<feature type="domain" description="Post-SET" evidence="11">
    <location>
        <begin position="1635"/>
        <end position="1647"/>
    </location>
</feature>
<feature type="compositionally biased region" description="Low complexity" evidence="8">
    <location>
        <begin position="120"/>
        <end position="135"/>
    </location>
</feature>
<feature type="compositionally biased region" description="Polar residues" evidence="8">
    <location>
        <begin position="136"/>
        <end position="147"/>
    </location>
</feature>
<feature type="compositionally biased region" description="Low complexity" evidence="8">
    <location>
        <begin position="528"/>
        <end position="541"/>
    </location>
</feature>
<sequence>MDQITDEDQPIGATGSSGAAHHRPTSHILEHTGAHKKRKDTDSGSLSERELNRKRARHDIDSSIHARGQRTGGPAGLGEATSSTAGPSRAGAYAPRPAASTSASAPIPRPSTSGFSNRPPVSSSSKGTSSKPVSTASSQRNEYQSKISDVFKPKSSASQASKAPAPPEQQNNANFIDLTLDDDDNTSLPPPPPPKPKPRRKSRASMPNTTPSDVIDMSDEERKERQASSSSSTQPRQRSTDKARKSTSDIPKGAAGTKPAKDEDVIVISSDEEEQRAVLVRRPPMSMRKSMPERPIAGPSSASVQKPVVPKPASQVKAPASAGPSSVSVQKPASQIVAPEPVQATQASASSSGSVQKSASQARAPAPVQATQAPVPAPAAMPAVSMKAPEPRMPTTNSTERTRPELPTRRPASAMGLPSPLSAHTSTSSSTMTSRPSQLVEKNNLAASSSAAMDQDRDDEDDRMDVDLPPPPPPPRPSQSANTNNLRGHKPSASVDGSMPSTAKPIIPPAQSQSQKGQQQSRDMQVDSAPPSSAGSSFARPKTPIRTNVGSVTHKRVPSASSAAGASSSVSQPSSPTKIHRPSSSLDSTIKGRQAPQQTQSQPRTMETGPTRPLASPKTPLPPATIPAAASPTTASPTIRKPVPFATSSPSSSKAQSQPSSSSQSQPSPAPRRHVQVAVKSISGARRRKYTYKSSEDSSEASDSESEESRTKRGRDTRNTSAPRPPSTSPPPSTGSHEVDMRDLDQALGLTQPQQALVLPERPESPQRPAPVKEQPTSPQMPKTTASQPHIARKSTGGRGLSALPDVIMEAMKSNLDLHERHRAPAPPAPPSAAAEGSSVAPATAQSQPEADKPAPEVIDLTLDSSDEEPDKVEKPTSSKGKEKMAAIRDLPAAVVETSQRLVDELRKSRIHGQASASPGAPVVSSRTTPGTSTDELLLRPTPDDNEGLEREPTLPPSSPSPPPASAETPLIPDAEVPAAIASAAPTLETGARPAIVSRHHSAPSQTTTEPPVLQGSPSSPTRPPLSSTSQPPVIGRPSMRPTSISSIDEVLSRKPQGATVHQAVKPLFIPAVSAESPVSPVRRQLQSSPLRREQGVVSPKISSPLRASETIPRPEPDSVQTPSAKALGKRRQVVESDDEMDVDQQPQHVSIPPEQFFSVSEDEANQEAEEVQAELEAHSDGTGASNSVDDHEMGDYAAETFRQSRTSLFGGSDSEGGLSTGLRRSTRRSSRQSFHSSSSVQSFGHSSGAVSDDGVVVVPATSIPPSRATTPDENVNLDETFSPIKRKTLGGFPVLTWREYRKDLNNFTPKCRYTKDLPHALHDHINRMSLHTRMMPNMRRVFEGMILENTVEDEPDAPSIKLENDVDEEPTPPWEFYYTNEMWLGEGVPPPDITNLVSCDCKGKCNPKSKTCACLKRQKAAVGIATSDFAYDKNGRLKDLGYPIFECNDLCGCGPECQNRVVQHGRKVSVVIKKTKDKGWGVFAGGKKIPKNTFLGIYSGELLTENEANKRGITYNKAGRTYLYDIDFHHLGLQGGQSLYTVDAFHAGNFTRFLNHSCDPNTETYACYINEGDIQKPLLVMFSARDIEAGEEICFSYFGNNQDDGEGGKEEGGDKGEEGSVQEEGERDKVYGACMCGAKNCKGTVLLARLSQH</sequence>
<dbReference type="PROSITE" id="PS50868">
    <property type="entry name" value="POST_SET"/>
    <property type="match status" value="1"/>
</dbReference>
<evidence type="ECO:0000259" key="9">
    <source>
        <dbReference type="PROSITE" id="PS50280"/>
    </source>
</evidence>
<dbReference type="InterPro" id="IPR007728">
    <property type="entry name" value="Pre-SET_dom"/>
</dbReference>
<dbReference type="EMBL" id="NHYE01001427">
    <property type="protein sequence ID" value="PPQ95411.1"/>
    <property type="molecule type" value="Genomic_DNA"/>
</dbReference>
<feature type="compositionally biased region" description="Low complexity" evidence="8">
    <location>
        <begin position="418"/>
        <end position="437"/>
    </location>
</feature>
<reference evidence="12 13" key="1">
    <citation type="journal article" date="2018" name="Evol. Lett.">
        <title>Horizontal gene cluster transfer increased hallucinogenic mushroom diversity.</title>
        <authorList>
            <person name="Reynolds H.T."/>
            <person name="Vijayakumar V."/>
            <person name="Gluck-Thaler E."/>
            <person name="Korotkin H.B."/>
            <person name="Matheny P.B."/>
            <person name="Slot J.C."/>
        </authorList>
    </citation>
    <scope>NUCLEOTIDE SEQUENCE [LARGE SCALE GENOMIC DNA]</scope>
    <source>
        <strain evidence="12 13">SRW20</strain>
    </source>
</reference>
<keyword evidence="6" id="KW-0479">Metal-binding</keyword>
<dbReference type="GO" id="GO:0008270">
    <property type="term" value="F:zinc ion binding"/>
    <property type="evidence" value="ECO:0007669"/>
    <property type="project" value="InterPro"/>
</dbReference>
<feature type="region of interest" description="Disordered" evidence="8">
    <location>
        <begin position="907"/>
        <end position="1059"/>
    </location>
</feature>
<dbReference type="STRING" id="231916.A0A409XXG4"/>
<feature type="compositionally biased region" description="Pro residues" evidence="8">
    <location>
        <begin position="954"/>
        <end position="965"/>
    </location>
</feature>
<dbReference type="GO" id="GO:0042054">
    <property type="term" value="F:histone methyltransferase activity"/>
    <property type="evidence" value="ECO:0007669"/>
    <property type="project" value="InterPro"/>
</dbReference>
<feature type="compositionally biased region" description="Basic and acidic residues" evidence="8">
    <location>
        <begin position="1607"/>
        <end position="1627"/>
    </location>
</feature>
<dbReference type="Gene3D" id="2.170.270.10">
    <property type="entry name" value="SET domain"/>
    <property type="match status" value="1"/>
</dbReference>
<feature type="compositionally biased region" description="Acidic residues" evidence="8">
    <location>
        <begin position="1161"/>
        <end position="1174"/>
    </location>
</feature>
<feature type="compositionally biased region" description="Low complexity" evidence="8">
    <location>
        <begin position="1017"/>
        <end position="1033"/>
    </location>
</feature>
<feature type="compositionally biased region" description="Polar residues" evidence="8">
    <location>
        <begin position="775"/>
        <end position="788"/>
    </location>
</feature>
<dbReference type="GO" id="GO:0005634">
    <property type="term" value="C:nucleus"/>
    <property type="evidence" value="ECO:0007669"/>
    <property type="project" value="InterPro"/>
</dbReference>
<dbReference type="InterPro" id="IPR001214">
    <property type="entry name" value="SET_dom"/>
</dbReference>
<dbReference type="InterPro" id="IPR003616">
    <property type="entry name" value="Post-SET_dom"/>
</dbReference>
<feature type="domain" description="SET" evidence="9">
    <location>
        <begin position="1469"/>
        <end position="1599"/>
    </location>
</feature>
<dbReference type="GO" id="GO:0005694">
    <property type="term" value="C:chromosome"/>
    <property type="evidence" value="ECO:0007669"/>
    <property type="project" value="UniProtKB-SubCell"/>
</dbReference>
<gene>
    <name evidence="12" type="ORF">CVT26_008257</name>
</gene>
<feature type="domain" description="Pre-SET" evidence="10">
    <location>
        <begin position="1398"/>
        <end position="1466"/>
    </location>
</feature>
<evidence type="ECO:0000256" key="7">
    <source>
        <dbReference type="ARBA" id="ARBA00022833"/>
    </source>
</evidence>
<evidence type="ECO:0000256" key="4">
    <source>
        <dbReference type="ARBA" id="ARBA00022679"/>
    </source>
</evidence>
<comment type="subcellular location">
    <subcellularLocation>
        <location evidence="1">Chromosome</location>
    </subcellularLocation>
</comment>
<feature type="compositionally biased region" description="Low complexity" evidence="8">
    <location>
        <begin position="648"/>
        <end position="667"/>
    </location>
</feature>
<evidence type="ECO:0008006" key="14">
    <source>
        <dbReference type="Google" id="ProtNLM"/>
    </source>
</evidence>
<keyword evidence="7" id="KW-0862">Zinc</keyword>
<feature type="compositionally biased region" description="Low complexity" evidence="8">
    <location>
        <begin position="511"/>
        <end position="521"/>
    </location>
</feature>
<feature type="compositionally biased region" description="Low complexity" evidence="8">
    <location>
        <begin position="966"/>
        <end position="986"/>
    </location>
</feature>
<keyword evidence="5" id="KW-0949">S-adenosyl-L-methionine</keyword>
<dbReference type="Proteomes" id="UP000284706">
    <property type="component" value="Unassembled WGS sequence"/>
</dbReference>
<feature type="compositionally biased region" description="Basic and acidic residues" evidence="8">
    <location>
        <begin position="872"/>
        <end position="887"/>
    </location>
</feature>
<dbReference type="OrthoDB" id="308383at2759"/>
<feature type="compositionally biased region" description="Low complexity" evidence="8">
    <location>
        <begin position="94"/>
        <end position="113"/>
    </location>
</feature>
<feature type="compositionally biased region" description="Low complexity" evidence="8">
    <location>
        <begin position="153"/>
        <end position="163"/>
    </location>
</feature>
<dbReference type="InterPro" id="IPR050973">
    <property type="entry name" value="H3K9_Histone-Lys_N-MTase"/>
</dbReference>
<feature type="compositionally biased region" description="Low complexity" evidence="8">
    <location>
        <begin position="227"/>
        <end position="237"/>
    </location>
</feature>
<feature type="compositionally biased region" description="Basic and acidic residues" evidence="8">
    <location>
        <begin position="707"/>
        <end position="718"/>
    </location>
</feature>
<name>A0A409XXG4_9AGAR</name>
<feature type="region of interest" description="Disordered" evidence="8">
    <location>
        <begin position="1601"/>
        <end position="1627"/>
    </location>
</feature>
<evidence type="ECO:0000256" key="3">
    <source>
        <dbReference type="ARBA" id="ARBA00022603"/>
    </source>
</evidence>